<keyword evidence="4" id="KW-1185">Reference proteome</keyword>
<reference evidence="2" key="2">
    <citation type="submission" date="2019-06" db="EMBL/GenBank/DDBJ databases">
        <title>Genomics analysis of Aphanomyces spp. identifies a new class of oomycete effector associated with host adaptation.</title>
        <authorList>
            <person name="Gaulin E."/>
        </authorList>
    </citation>
    <scope>NUCLEOTIDE SEQUENCE</scope>
    <source>
        <strain evidence="2">CBS 578.67</strain>
    </source>
</reference>
<feature type="region of interest" description="Disordered" evidence="1">
    <location>
        <begin position="136"/>
        <end position="192"/>
    </location>
</feature>
<evidence type="ECO:0000256" key="1">
    <source>
        <dbReference type="SAM" id="MobiDB-lite"/>
    </source>
</evidence>
<feature type="compositionally biased region" description="Basic and acidic residues" evidence="1">
    <location>
        <begin position="166"/>
        <end position="181"/>
    </location>
</feature>
<evidence type="ECO:0000313" key="3">
    <source>
        <dbReference type="EMBL" id="VFT77564.1"/>
    </source>
</evidence>
<evidence type="ECO:0000313" key="2">
    <source>
        <dbReference type="EMBL" id="KAF0720408.1"/>
    </source>
</evidence>
<organism evidence="3 4">
    <name type="scientific">Aphanomyces stellatus</name>
    <dbReference type="NCBI Taxonomy" id="120398"/>
    <lineage>
        <taxon>Eukaryota</taxon>
        <taxon>Sar</taxon>
        <taxon>Stramenopiles</taxon>
        <taxon>Oomycota</taxon>
        <taxon>Saprolegniomycetes</taxon>
        <taxon>Saprolegniales</taxon>
        <taxon>Verrucalvaceae</taxon>
        <taxon>Aphanomyces</taxon>
    </lineage>
</organism>
<feature type="compositionally biased region" description="Basic residues" evidence="1">
    <location>
        <begin position="138"/>
        <end position="154"/>
    </location>
</feature>
<dbReference type="Proteomes" id="UP000332933">
    <property type="component" value="Unassembled WGS sequence"/>
</dbReference>
<protein>
    <submittedName>
        <fullName evidence="3">Aste57867_338 protein</fullName>
    </submittedName>
</protein>
<reference evidence="3 4" key="1">
    <citation type="submission" date="2019-03" db="EMBL/GenBank/DDBJ databases">
        <authorList>
            <person name="Gaulin E."/>
            <person name="Dumas B."/>
        </authorList>
    </citation>
    <scope>NUCLEOTIDE SEQUENCE [LARGE SCALE GENOMIC DNA]</scope>
    <source>
        <strain evidence="3">CBS 568.67</strain>
    </source>
</reference>
<dbReference type="OrthoDB" id="79327at2759"/>
<gene>
    <name evidence="3" type="primary">Aste57867_338</name>
    <name evidence="2" type="ORF">As57867_000338</name>
    <name evidence="3" type="ORF">ASTE57867_338</name>
</gene>
<sequence>MPSSVDATTAAAVTIASIAAAHHDTADNDMPPPTLHARDDMRCKYPYKACFHPRSIKKDGEAHSLCEFHRKKANSIQKIYATKRRQQLRALKKHKILQHKLTTPTAATTNLPCEHPPMTRAEMEMAQLQSMLAARHATALHHHQHHHPRLPHRHHMEDSEPQQPRMKQEPYTRPSSKDSPRLYDVSFLLNHG</sequence>
<evidence type="ECO:0000313" key="4">
    <source>
        <dbReference type="Proteomes" id="UP000332933"/>
    </source>
</evidence>
<dbReference type="EMBL" id="VJMH01000015">
    <property type="protein sequence ID" value="KAF0720408.1"/>
    <property type="molecule type" value="Genomic_DNA"/>
</dbReference>
<accession>A0A485K3D6</accession>
<dbReference type="AlphaFoldDB" id="A0A485K3D6"/>
<dbReference type="EMBL" id="CAADRA010000015">
    <property type="protein sequence ID" value="VFT77564.1"/>
    <property type="molecule type" value="Genomic_DNA"/>
</dbReference>
<name>A0A485K3D6_9STRA</name>
<proteinExistence type="predicted"/>